<accession>A0A078KX38</accession>
<dbReference type="EMBL" id="CCSB01000002">
    <property type="protein sequence ID" value="CDZ77526.1"/>
    <property type="molecule type" value="Genomic_DNA"/>
</dbReference>
<dbReference type="Proteomes" id="UP000044071">
    <property type="component" value="Unassembled WGS sequence"/>
</dbReference>
<dbReference type="InterPro" id="IPR016036">
    <property type="entry name" value="Malonyl_transacylase_ACP-bd"/>
</dbReference>
<dbReference type="AlphaFoldDB" id="A0A078KX38"/>
<dbReference type="InterPro" id="IPR050858">
    <property type="entry name" value="Mal-CoA-ACP_Trans/PKS_FabD"/>
</dbReference>
<dbReference type="SUPFAM" id="SSF52151">
    <property type="entry name" value="FabD/lysophospholipase-like"/>
    <property type="match status" value="1"/>
</dbReference>
<dbReference type="GO" id="GO:0005829">
    <property type="term" value="C:cytosol"/>
    <property type="evidence" value="ECO:0007669"/>
    <property type="project" value="TreeGrafter"/>
</dbReference>
<proteinExistence type="predicted"/>
<dbReference type="GO" id="GO:0006633">
    <property type="term" value="P:fatty acid biosynthetic process"/>
    <property type="evidence" value="ECO:0007669"/>
    <property type="project" value="TreeGrafter"/>
</dbReference>
<gene>
    <name evidence="2" type="primary">fenF</name>
    <name evidence="2" type="ORF">BN59_01809</name>
</gene>
<feature type="domain" description="Malonyl-CoA:ACP transacylase (MAT)" evidence="1">
    <location>
        <begin position="6"/>
        <end position="297"/>
    </location>
</feature>
<dbReference type="GO" id="GO:0004314">
    <property type="term" value="F:[acyl-carrier-protein] S-malonyltransferase activity"/>
    <property type="evidence" value="ECO:0007669"/>
    <property type="project" value="TreeGrafter"/>
</dbReference>
<evidence type="ECO:0000313" key="3">
    <source>
        <dbReference type="Proteomes" id="UP000044071"/>
    </source>
</evidence>
<evidence type="ECO:0000259" key="1">
    <source>
        <dbReference type="SMART" id="SM00827"/>
    </source>
</evidence>
<evidence type="ECO:0000313" key="2">
    <source>
        <dbReference type="EMBL" id="CDZ77526.1"/>
    </source>
</evidence>
<dbReference type="Pfam" id="PF00698">
    <property type="entry name" value="Acyl_transf_1"/>
    <property type="match status" value="1"/>
</dbReference>
<dbReference type="STRING" id="1034943.BN59_01809"/>
<dbReference type="PANTHER" id="PTHR42681">
    <property type="entry name" value="MALONYL-COA-ACYL CARRIER PROTEIN TRANSACYLASE, MITOCHONDRIAL"/>
    <property type="match status" value="1"/>
</dbReference>
<dbReference type="SUPFAM" id="SSF55048">
    <property type="entry name" value="Probable ACP-binding domain of malonyl-CoA ACP transacylase"/>
    <property type="match status" value="1"/>
</dbReference>
<reference evidence="2 3" key="1">
    <citation type="submission" date="2014-06" db="EMBL/GenBank/DDBJ databases">
        <authorList>
            <person name="Urmite Genomes Urmite Genomes"/>
        </authorList>
    </citation>
    <scope>NUCLEOTIDE SEQUENCE [LARGE SCALE GENOMIC DNA]</scope>
</reference>
<dbReference type="InterPro" id="IPR001227">
    <property type="entry name" value="Ac_transferase_dom_sf"/>
</dbReference>
<protein>
    <submittedName>
        <fullName evidence="2">Malonyl CoA-acyl carrier protein transacylase</fullName>
    </submittedName>
</protein>
<organism evidence="2 3">
    <name type="scientific">Legionella massiliensis</name>
    <dbReference type="NCBI Taxonomy" id="1034943"/>
    <lineage>
        <taxon>Bacteria</taxon>
        <taxon>Pseudomonadati</taxon>
        <taxon>Pseudomonadota</taxon>
        <taxon>Gammaproteobacteria</taxon>
        <taxon>Legionellales</taxon>
        <taxon>Legionellaceae</taxon>
        <taxon>Legionella</taxon>
    </lineage>
</organism>
<dbReference type="RefSeq" id="WP_043874051.1">
    <property type="nucleotide sequence ID" value="NZ_CCVW01000002.1"/>
</dbReference>
<dbReference type="OrthoDB" id="9808564at2"/>
<dbReference type="eggNOG" id="COG0331">
    <property type="taxonomic scope" value="Bacteria"/>
</dbReference>
<dbReference type="InterPro" id="IPR016035">
    <property type="entry name" value="Acyl_Trfase/lysoPLipase"/>
</dbReference>
<dbReference type="InterPro" id="IPR014043">
    <property type="entry name" value="Acyl_transferase_dom"/>
</dbReference>
<dbReference type="SMART" id="SM00827">
    <property type="entry name" value="PKS_AT"/>
    <property type="match status" value="1"/>
</dbReference>
<sequence length="302" mass="33199">MSLLIAFSGQGNQHGEMFNVLASDKFGKTWLSDASKLINIDLFDALAVEKACADVVDTQLLLVILSEGAFYALEKQIQLSPPFLCGYSLGEVSAFCASARLDLAESLDLVRNRALMMQEAVKGKSTGLIVLKGRISLAMASELCEKHGCYLAIVNADDHYIIGGEEKALLSLLQEAKERSVLKAERLAVKLASHTPLLSEASGKFLNYLQRFKDQRMRFPILNALTLERVDDTELMLSLLAHELSQTLHWNKVMSIAKEYGISSFLELGPRAALKNMVPSLLAYNLEGFASFAGLVNVVQRL</sequence>
<name>A0A078KX38_9GAMM</name>
<dbReference type="PANTHER" id="PTHR42681:SF6">
    <property type="entry name" value="BLL0263 PROTEIN"/>
    <property type="match status" value="1"/>
</dbReference>
<keyword evidence="3" id="KW-1185">Reference proteome</keyword>
<dbReference type="Gene3D" id="3.30.70.250">
    <property type="entry name" value="Malonyl-CoA ACP transacylase, ACP-binding"/>
    <property type="match status" value="1"/>
</dbReference>
<dbReference type="Gene3D" id="3.40.366.10">
    <property type="entry name" value="Malonyl-Coenzyme A Acyl Carrier Protein, domain 2"/>
    <property type="match status" value="1"/>
</dbReference>